<accession>A0A0C2ZG77</accession>
<evidence type="ECO:0000256" key="1">
    <source>
        <dbReference type="SAM" id="Phobius"/>
    </source>
</evidence>
<reference evidence="3" key="2">
    <citation type="submission" date="2015-01" db="EMBL/GenBank/DDBJ databases">
        <title>Evolutionary Origins and Diversification of the Mycorrhizal Mutualists.</title>
        <authorList>
            <consortium name="DOE Joint Genome Institute"/>
            <consortium name="Mycorrhizal Genomics Consortium"/>
            <person name="Kohler A."/>
            <person name="Kuo A."/>
            <person name="Nagy L.G."/>
            <person name="Floudas D."/>
            <person name="Copeland A."/>
            <person name="Barry K.W."/>
            <person name="Cichocki N."/>
            <person name="Veneault-Fourrey C."/>
            <person name="LaButti K."/>
            <person name="Lindquist E.A."/>
            <person name="Lipzen A."/>
            <person name="Lundell T."/>
            <person name="Morin E."/>
            <person name="Murat C."/>
            <person name="Riley R."/>
            <person name="Ohm R."/>
            <person name="Sun H."/>
            <person name="Tunlid A."/>
            <person name="Henrissat B."/>
            <person name="Grigoriev I.V."/>
            <person name="Hibbett D.S."/>
            <person name="Martin F."/>
        </authorList>
    </citation>
    <scope>NUCLEOTIDE SEQUENCE [LARGE SCALE GENOMIC DNA]</scope>
    <source>
        <strain evidence="3">Foug A</strain>
    </source>
</reference>
<dbReference type="Proteomes" id="UP000053989">
    <property type="component" value="Unassembled WGS sequence"/>
</dbReference>
<evidence type="ECO:0000313" key="3">
    <source>
        <dbReference type="Proteomes" id="UP000053989"/>
    </source>
</evidence>
<dbReference type="InParanoid" id="A0A0C2ZG77"/>
<sequence length="101" mass="11369">LGQKCVRLAAGGMIYILLILAGLNLRWCLMRVSWRMVSDLAKMLRVPASAGVEGKLITQCIIPTIACMREELPLRLVIDRRILDSTILVDSDRKFDTLEVQ</sequence>
<dbReference type="OrthoDB" id="2690740at2759"/>
<proteinExistence type="predicted"/>
<gene>
    <name evidence="2" type="ORF">SCLCIDRAFT_142345</name>
</gene>
<keyword evidence="1" id="KW-0472">Membrane</keyword>
<keyword evidence="1" id="KW-1133">Transmembrane helix</keyword>
<feature type="non-terminal residue" evidence="2">
    <location>
        <position position="1"/>
    </location>
</feature>
<dbReference type="AlphaFoldDB" id="A0A0C2ZG77"/>
<protein>
    <submittedName>
        <fullName evidence="2">Uncharacterized protein</fullName>
    </submittedName>
</protein>
<organism evidence="2 3">
    <name type="scientific">Scleroderma citrinum Foug A</name>
    <dbReference type="NCBI Taxonomy" id="1036808"/>
    <lineage>
        <taxon>Eukaryota</taxon>
        <taxon>Fungi</taxon>
        <taxon>Dikarya</taxon>
        <taxon>Basidiomycota</taxon>
        <taxon>Agaricomycotina</taxon>
        <taxon>Agaricomycetes</taxon>
        <taxon>Agaricomycetidae</taxon>
        <taxon>Boletales</taxon>
        <taxon>Sclerodermatineae</taxon>
        <taxon>Sclerodermataceae</taxon>
        <taxon>Scleroderma</taxon>
    </lineage>
</organism>
<keyword evidence="1" id="KW-0812">Transmembrane</keyword>
<feature type="transmembrane region" description="Helical" evidence="1">
    <location>
        <begin position="6"/>
        <end position="25"/>
    </location>
</feature>
<name>A0A0C2ZG77_9AGAM</name>
<dbReference type="EMBL" id="KN822235">
    <property type="protein sequence ID" value="KIM51877.1"/>
    <property type="molecule type" value="Genomic_DNA"/>
</dbReference>
<dbReference type="HOGENOM" id="CLU_153379_0_0_1"/>
<evidence type="ECO:0000313" key="2">
    <source>
        <dbReference type="EMBL" id="KIM51877.1"/>
    </source>
</evidence>
<reference evidence="2 3" key="1">
    <citation type="submission" date="2014-04" db="EMBL/GenBank/DDBJ databases">
        <authorList>
            <consortium name="DOE Joint Genome Institute"/>
            <person name="Kuo A."/>
            <person name="Kohler A."/>
            <person name="Nagy L.G."/>
            <person name="Floudas D."/>
            <person name="Copeland A."/>
            <person name="Barry K.W."/>
            <person name="Cichocki N."/>
            <person name="Veneault-Fourrey C."/>
            <person name="LaButti K."/>
            <person name="Lindquist E.A."/>
            <person name="Lipzen A."/>
            <person name="Lundell T."/>
            <person name="Morin E."/>
            <person name="Murat C."/>
            <person name="Sun H."/>
            <person name="Tunlid A."/>
            <person name="Henrissat B."/>
            <person name="Grigoriev I.V."/>
            <person name="Hibbett D.S."/>
            <person name="Martin F."/>
            <person name="Nordberg H.P."/>
            <person name="Cantor M.N."/>
            <person name="Hua S.X."/>
        </authorList>
    </citation>
    <scope>NUCLEOTIDE SEQUENCE [LARGE SCALE GENOMIC DNA]</scope>
    <source>
        <strain evidence="2 3">Foug A</strain>
    </source>
</reference>
<keyword evidence="3" id="KW-1185">Reference proteome</keyword>